<dbReference type="Proteomes" id="UP000494256">
    <property type="component" value="Unassembled WGS sequence"/>
</dbReference>
<keyword evidence="4" id="KW-1185">Reference proteome</keyword>
<dbReference type="AlphaFoldDB" id="A0A8S1BJS2"/>
<evidence type="ECO:0000313" key="4">
    <source>
        <dbReference type="Proteomes" id="UP000494106"/>
    </source>
</evidence>
<evidence type="ECO:0000313" key="3">
    <source>
        <dbReference type="EMBL" id="CAB3260334.1"/>
    </source>
</evidence>
<dbReference type="Proteomes" id="UP000494106">
    <property type="component" value="Unassembled WGS sequence"/>
</dbReference>
<organism evidence="2 5">
    <name type="scientific">Arctia plantaginis</name>
    <name type="common">Wood tiger moth</name>
    <name type="synonym">Phalaena plantaginis</name>
    <dbReference type="NCBI Taxonomy" id="874455"/>
    <lineage>
        <taxon>Eukaryota</taxon>
        <taxon>Metazoa</taxon>
        <taxon>Ecdysozoa</taxon>
        <taxon>Arthropoda</taxon>
        <taxon>Hexapoda</taxon>
        <taxon>Insecta</taxon>
        <taxon>Pterygota</taxon>
        <taxon>Neoptera</taxon>
        <taxon>Endopterygota</taxon>
        <taxon>Lepidoptera</taxon>
        <taxon>Glossata</taxon>
        <taxon>Ditrysia</taxon>
        <taxon>Noctuoidea</taxon>
        <taxon>Erebidae</taxon>
        <taxon>Arctiinae</taxon>
        <taxon>Arctia</taxon>
    </lineage>
</organism>
<evidence type="ECO:0000256" key="1">
    <source>
        <dbReference type="SAM" id="SignalP"/>
    </source>
</evidence>
<sequence length="99" mass="11045">MAMVVSRKSKCCLCSLFLLMILGISLAVVSTLNLFEPKKEHHQVVAEMYSQTKSAPRVVEMSTVSKEYGGENVKITDSAFLVFFSGRKGIDFVEALIYF</sequence>
<feature type="chain" id="PRO_5036434406" evidence="1">
    <location>
        <begin position="28"/>
        <end position="99"/>
    </location>
</feature>
<feature type="signal peptide" evidence="1">
    <location>
        <begin position="1"/>
        <end position="27"/>
    </location>
</feature>
<protein>
    <submittedName>
        <fullName evidence="2">Uncharacterized protein</fullName>
    </submittedName>
</protein>
<evidence type="ECO:0000313" key="2">
    <source>
        <dbReference type="EMBL" id="CAB3259667.1"/>
    </source>
</evidence>
<gene>
    <name evidence="2" type="ORF">APLA_LOCUS16651</name>
    <name evidence="3" type="ORF">APLA_LOCUS17405</name>
</gene>
<keyword evidence="1" id="KW-0732">Signal</keyword>
<accession>A0A8S1BJS2</accession>
<dbReference type="EMBL" id="CADEBC010000733">
    <property type="protein sequence ID" value="CAB3260334.1"/>
    <property type="molecule type" value="Genomic_DNA"/>
</dbReference>
<comment type="caution">
    <text evidence="2">The sequence shown here is derived from an EMBL/GenBank/DDBJ whole genome shotgun (WGS) entry which is preliminary data.</text>
</comment>
<dbReference type="OrthoDB" id="5983381at2759"/>
<reference evidence="4 5" key="1">
    <citation type="submission" date="2020-04" db="EMBL/GenBank/DDBJ databases">
        <authorList>
            <person name="Wallbank WR R."/>
            <person name="Pardo Diaz C."/>
            <person name="Kozak K."/>
            <person name="Martin S."/>
            <person name="Jiggins C."/>
            <person name="Moest M."/>
            <person name="Warren A I."/>
            <person name="Byers J.R.P. K."/>
            <person name="Montejo-Kovacevich G."/>
            <person name="Yen C E."/>
        </authorList>
    </citation>
    <scope>NUCLEOTIDE SEQUENCE [LARGE SCALE GENOMIC DNA]</scope>
</reference>
<evidence type="ECO:0000313" key="5">
    <source>
        <dbReference type="Proteomes" id="UP000494256"/>
    </source>
</evidence>
<dbReference type="EMBL" id="CADEBD010000745">
    <property type="protein sequence ID" value="CAB3259667.1"/>
    <property type="molecule type" value="Genomic_DNA"/>
</dbReference>
<proteinExistence type="predicted"/>
<name>A0A8S1BJS2_ARCPL</name>